<dbReference type="Pfam" id="PF00196">
    <property type="entry name" value="GerE"/>
    <property type="match status" value="1"/>
</dbReference>
<dbReference type="InterPro" id="IPR005143">
    <property type="entry name" value="TF_LuxR_autoind-bd_dom"/>
</dbReference>
<keyword evidence="2" id="KW-0238">DNA-binding</keyword>
<dbReference type="SUPFAM" id="SSF46894">
    <property type="entry name" value="C-terminal effector domain of the bipartite response regulators"/>
    <property type="match status" value="1"/>
</dbReference>
<keyword evidence="1" id="KW-0805">Transcription regulation</keyword>
<dbReference type="InterPro" id="IPR036693">
    <property type="entry name" value="TF_LuxR_autoind-bd_dom_sf"/>
</dbReference>
<evidence type="ECO:0000259" key="4">
    <source>
        <dbReference type="PROSITE" id="PS50043"/>
    </source>
</evidence>
<evidence type="ECO:0000256" key="1">
    <source>
        <dbReference type="ARBA" id="ARBA00023015"/>
    </source>
</evidence>
<dbReference type="OrthoDB" id="3170288at2"/>
<dbReference type="Pfam" id="PF03472">
    <property type="entry name" value="Autoind_bind"/>
    <property type="match status" value="1"/>
</dbReference>
<dbReference type="AlphaFoldDB" id="A0A845AFY4"/>
<dbReference type="EMBL" id="WTYA01000003">
    <property type="protein sequence ID" value="MXP28329.1"/>
    <property type="molecule type" value="Genomic_DNA"/>
</dbReference>
<keyword evidence="6" id="KW-1185">Reference proteome</keyword>
<dbReference type="InterPro" id="IPR016032">
    <property type="entry name" value="Sig_transdc_resp-reg_C-effctor"/>
</dbReference>
<dbReference type="CDD" id="cd06170">
    <property type="entry name" value="LuxR_C_like"/>
    <property type="match status" value="1"/>
</dbReference>
<sequence length="262" mass="28914">MYAHFAEEFASELINVRTDTDLDRSLALVSRRLGFDHFALSLELRSGSCEAPGLLLHDYPDEWAKVYLGFDLAGQDPVRRACDKSFIGFAWGTMEELIPLTRGDRQMLAVGRECGIGDGYTVPRHLPGLARGTCTFAVCPDRKLPQCRLAVAEIVGTLALTCALGLDASRREDTVPILSDRQRECVLWVARGKTASETATILGIGTETVIQHLKAARERYQVHCKQSLIVAALFDGLIGFSDIIRWRDRRGGPPAVTRGERA</sequence>
<dbReference type="SMART" id="SM00421">
    <property type="entry name" value="HTH_LUXR"/>
    <property type="match status" value="1"/>
</dbReference>
<gene>
    <name evidence="5" type="ORF">GRI58_05775</name>
</gene>
<comment type="caution">
    <text evidence="5">The sequence shown here is derived from an EMBL/GenBank/DDBJ whole genome shotgun (WGS) entry which is preliminary data.</text>
</comment>
<dbReference type="PROSITE" id="PS50043">
    <property type="entry name" value="HTH_LUXR_2"/>
    <property type="match status" value="1"/>
</dbReference>
<dbReference type="InterPro" id="IPR000792">
    <property type="entry name" value="Tscrpt_reg_LuxR_C"/>
</dbReference>
<keyword evidence="3" id="KW-0804">Transcription</keyword>
<dbReference type="GO" id="GO:0006355">
    <property type="term" value="P:regulation of DNA-templated transcription"/>
    <property type="evidence" value="ECO:0007669"/>
    <property type="project" value="InterPro"/>
</dbReference>
<evidence type="ECO:0000313" key="5">
    <source>
        <dbReference type="EMBL" id="MXP28329.1"/>
    </source>
</evidence>
<reference evidence="5 6" key="1">
    <citation type="submission" date="2019-12" db="EMBL/GenBank/DDBJ databases">
        <title>Genomic-based taxomic classification of the family Erythrobacteraceae.</title>
        <authorList>
            <person name="Xu L."/>
        </authorList>
    </citation>
    <scope>NUCLEOTIDE SEQUENCE [LARGE SCALE GENOMIC DNA]</scope>
    <source>
        <strain evidence="5 6">KEMB 9005-328</strain>
    </source>
</reference>
<feature type="domain" description="HTH luxR-type" evidence="4">
    <location>
        <begin position="171"/>
        <end position="236"/>
    </location>
</feature>
<organism evidence="5 6">
    <name type="scientific">Qipengyuania algicida</name>
    <dbReference type="NCBI Taxonomy" id="1836209"/>
    <lineage>
        <taxon>Bacteria</taxon>
        <taxon>Pseudomonadati</taxon>
        <taxon>Pseudomonadota</taxon>
        <taxon>Alphaproteobacteria</taxon>
        <taxon>Sphingomonadales</taxon>
        <taxon>Erythrobacteraceae</taxon>
        <taxon>Qipengyuania</taxon>
    </lineage>
</organism>
<evidence type="ECO:0000256" key="2">
    <source>
        <dbReference type="ARBA" id="ARBA00023125"/>
    </source>
</evidence>
<dbReference type="Gene3D" id="3.30.450.80">
    <property type="entry name" value="Transcription factor LuxR-like, autoinducer-binding domain"/>
    <property type="match status" value="1"/>
</dbReference>
<dbReference type="GO" id="GO:0003677">
    <property type="term" value="F:DNA binding"/>
    <property type="evidence" value="ECO:0007669"/>
    <property type="project" value="UniProtKB-KW"/>
</dbReference>
<proteinExistence type="predicted"/>
<dbReference type="RefSeq" id="WP_160752615.1">
    <property type="nucleotide sequence ID" value="NZ_WTYA01000003.1"/>
</dbReference>
<dbReference type="Proteomes" id="UP000439780">
    <property type="component" value="Unassembled WGS sequence"/>
</dbReference>
<name>A0A845AFY4_9SPHN</name>
<accession>A0A845AFY4</accession>
<dbReference type="InterPro" id="IPR036388">
    <property type="entry name" value="WH-like_DNA-bd_sf"/>
</dbReference>
<dbReference type="Gene3D" id="1.10.10.10">
    <property type="entry name" value="Winged helix-like DNA-binding domain superfamily/Winged helix DNA-binding domain"/>
    <property type="match status" value="1"/>
</dbReference>
<dbReference type="SUPFAM" id="SSF75516">
    <property type="entry name" value="Pheromone-binding domain of LuxR-like quorum-sensing transcription factors"/>
    <property type="match status" value="1"/>
</dbReference>
<evidence type="ECO:0000256" key="3">
    <source>
        <dbReference type="ARBA" id="ARBA00023163"/>
    </source>
</evidence>
<protein>
    <submittedName>
        <fullName evidence="5">LuxR family transcriptional regulator</fullName>
    </submittedName>
</protein>
<evidence type="ECO:0000313" key="6">
    <source>
        <dbReference type="Proteomes" id="UP000439780"/>
    </source>
</evidence>